<dbReference type="Gene3D" id="3.40.50.300">
    <property type="entry name" value="P-loop containing nucleotide triphosphate hydrolases"/>
    <property type="match status" value="1"/>
</dbReference>
<protein>
    <recommendedName>
        <fullName evidence="12">NB-ARC domain-containing protein</fullName>
    </recommendedName>
</protein>
<evidence type="ECO:0008006" key="12">
    <source>
        <dbReference type="Google" id="ProtNLM"/>
    </source>
</evidence>
<name>V4TYK2_CITCL</name>
<dbReference type="InterPro" id="IPR027417">
    <property type="entry name" value="P-loop_NTPase"/>
</dbReference>
<dbReference type="InterPro" id="IPR057135">
    <property type="entry name" value="At4g27190-like_LRR"/>
</dbReference>
<dbReference type="eggNOG" id="KOG4658">
    <property type="taxonomic scope" value="Eukaryota"/>
</dbReference>
<dbReference type="InterPro" id="IPR042197">
    <property type="entry name" value="Apaf_helical"/>
</dbReference>
<dbReference type="Gramene" id="ESR55011">
    <property type="protein sequence ID" value="ESR55011"/>
    <property type="gene ID" value="CICLE_v10023381mg"/>
</dbReference>
<evidence type="ECO:0000256" key="6">
    <source>
        <dbReference type="ARBA" id="ARBA00022840"/>
    </source>
</evidence>
<comment type="similarity">
    <text evidence="1">Belongs to the disease resistance NB-LRR family.</text>
</comment>
<keyword evidence="4" id="KW-0547">Nucleotide-binding</keyword>
<keyword evidence="6" id="KW-0067">ATP-binding</keyword>
<evidence type="ECO:0000256" key="3">
    <source>
        <dbReference type="ARBA" id="ARBA00022737"/>
    </source>
</evidence>
<sequence>MLERNWELKKLCLGGCCSKSCKSSYKFGKWMYETSLVVQKLRVEGDFQEVAQRLPENPVDARPVAQTIVGLESIFDKLWRCLTEEQVGITGLYGMGSVGKTTLLPLINNKFLDEPNYFDVVIWAVASKVVEIEKIQESIAKKIGFFNESWESKTVQEKAEQVDLIKVGLPIPRPTSASRVVFTTREFEVCGSMDAHKSFKVECLRYEDAWKLFEEKVGRDILVSHPNIPELAETVAKECGGLPLALITVWRNEYTLVYSYDFLPSDVGRFCLLYCSLFSEDYRIDIDQLVDFWICEGFLDEYDGIAARNQGYCIVGTLLHACLLEEEEGNRVKMHDVIRDMALWIASTFENKNEKFLVLAGVGLTAAPSVGTLFLNFNNLDEVDRGFFQSMPSLRVLSLSYNHRLWKLPHAISNLVSLQNLHLSNTRLEKLTESIKCLFDLKCLSLDNTIRLHTSILFGGSELLVEELLGLDHLHLLGVTIRSLRSIQRLLSSPRLQTSTRSLFLREFYNSRSPSALSVASFYNLHIVDIRSCPEMKHMTWLILAPNLKKMRIYFCPNMKEIINSEKLGEVPVEMVQNLNPFARLEHLELEELRNLKNIYSSGRRELVERAGMG</sequence>
<feature type="domain" description="NB-ARC" evidence="7">
    <location>
        <begin position="73"/>
        <end position="161"/>
    </location>
</feature>
<evidence type="ECO:0000259" key="7">
    <source>
        <dbReference type="Pfam" id="PF00931"/>
    </source>
</evidence>
<gene>
    <name evidence="10" type="ORF">CICLE_v10023381mg</name>
</gene>
<organism evidence="10 11">
    <name type="scientific">Citrus clementina</name>
    <name type="common">Clementine</name>
    <name type="synonym">Citrus deliciosa x Citrus sinensis</name>
    <dbReference type="NCBI Taxonomy" id="85681"/>
    <lineage>
        <taxon>Eukaryota</taxon>
        <taxon>Viridiplantae</taxon>
        <taxon>Streptophyta</taxon>
        <taxon>Embryophyta</taxon>
        <taxon>Tracheophyta</taxon>
        <taxon>Spermatophyta</taxon>
        <taxon>Magnoliopsida</taxon>
        <taxon>eudicotyledons</taxon>
        <taxon>Gunneridae</taxon>
        <taxon>Pentapetalae</taxon>
        <taxon>rosids</taxon>
        <taxon>malvids</taxon>
        <taxon>Sapindales</taxon>
        <taxon>Rutaceae</taxon>
        <taxon>Aurantioideae</taxon>
        <taxon>Citrus</taxon>
    </lineage>
</organism>
<evidence type="ECO:0000259" key="8">
    <source>
        <dbReference type="Pfam" id="PF23247"/>
    </source>
</evidence>
<dbReference type="GO" id="GO:0006952">
    <property type="term" value="P:defense response"/>
    <property type="evidence" value="ECO:0007669"/>
    <property type="project" value="UniProtKB-KW"/>
</dbReference>
<evidence type="ECO:0000256" key="2">
    <source>
        <dbReference type="ARBA" id="ARBA00022614"/>
    </source>
</evidence>
<dbReference type="InterPro" id="IPR036388">
    <property type="entry name" value="WH-like_DNA-bd_sf"/>
</dbReference>
<dbReference type="PANTHER" id="PTHR33463:SF220">
    <property type="entry name" value="NB-ARC DOMAIN-CONTAINING PROTEIN"/>
    <property type="match status" value="1"/>
</dbReference>
<dbReference type="Pfam" id="PF13855">
    <property type="entry name" value="LRR_8"/>
    <property type="match status" value="1"/>
</dbReference>
<evidence type="ECO:0000256" key="5">
    <source>
        <dbReference type="ARBA" id="ARBA00022821"/>
    </source>
</evidence>
<proteinExistence type="inferred from homology"/>
<dbReference type="InterPro" id="IPR002182">
    <property type="entry name" value="NB-ARC"/>
</dbReference>
<dbReference type="InterPro" id="IPR001611">
    <property type="entry name" value="Leu-rich_rpt"/>
</dbReference>
<dbReference type="PANTHER" id="PTHR33463">
    <property type="entry name" value="NB-ARC DOMAIN-CONTAINING PROTEIN-RELATED"/>
    <property type="match status" value="1"/>
</dbReference>
<dbReference type="Proteomes" id="UP000030687">
    <property type="component" value="Unassembled WGS sequence"/>
</dbReference>
<dbReference type="FunFam" id="1.10.10.10:FF:000322">
    <property type="entry name" value="Probable disease resistance protein At1g63360"/>
    <property type="match status" value="1"/>
</dbReference>
<dbReference type="Gene3D" id="1.10.8.430">
    <property type="entry name" value="Helical domain of apoptotic protease-activating factors"/>
    <property type="match status" value="1"/>
</dbReference>
<dbReference type="InterPro" id="IPR032675">
    <property type="entry name" value="LRR_dom_sf"/>
</dbReference>
<feature type="domain" description="Disease resistance protein winged helix" evidence="9">
    <location>
        <begin position="277"/>
        <end position="342"/>
    </location>
</feature>
<evidence type="ECO:0000313" key="10">
    <source>
        <dbReference type="EMBL" id="ESR55011.1"/>
    </source>
</evidence>
<dbReference type="SUPFAM" id="SSF52540">
    <property type="entry name" value="P-loop containing nucleoside triphosphate hydrolases"/>
    <property type="match status" value="1"/>
</dbReference>
<reference evidence="10 11" key="1">
    <citation type="submission" date="2013-10" db="EMBL/GenBank/DDBJ databases">
        <authorList>
            <consortium name="International Citrus Genome Consortium"/>
            <person name="Jenkins J."/>
            <person name="Schmutz J."/>
            <person name="Prochnik S."/>
            <person name="Rokhsar D."/>
            <person name="Gmitter F."/>
            <person name="Ollitrault P."/>
            <person name="Machado M."/>
            <person name="Talon M."/>
            <person name="Wincker P."/>
            <person name="Jaillon O."/>
            <person name="Morgante M."/>
        </authorList>
    </citation>
    <scope>NUCLEOTIDE SEQUENCE</scope>
    <source>
        <strain evidence="11">cv. Clemenules</strain>
    </source>
</reference>
<evidence type="ECO:0000256" key="4">
    <source>
        <dbReference type="ARBA" id="ARBA00022741"/>
    </source>
</evidence>
<dbReference type="KEGG" id="cic:CICLE_v10023381mg"/>
<dbReference type="EMBL" id="KI536661">
    <property type="protein sequence ID" value="ESR55011.1"/>
    <property type="molecule type" value="Genomic_DNA"/>
</dbReference>
<keyword evidence="2" id="KW-0433">Leucine-rich repeat</keyword>
<dbReference type="AlphaFoldDB" id="V4TYK2"/>
<dbReference type="Pfam" id="PF23247">
    <property type="entry name" value="LRR_RPS2"/>
    <property type="match status" value="1"/>
</dbReference>
<evidence type="ECO:0000313" key="11">
    <source>
        <dbReference type="Proteomes" id="UP000030687"/>
    </source>
</evidence>
<evidence type="ECO:0000259" key="9">
    <source>
        <dbReference type="Pfam" id="PF23559"/>
    </source>
</evidence>
<dbReference type="GO" id="GO:0005524">
    <property type="term" value="F:ATP binding"/>
    <property type="evidence" value="ECO:0007669"/>
    <property type="project" value="UniProtKB-KW"/>
</dbReference>
<accession>V4TYK2</accession>
<dbReference type="GO" id="GO:0043531">
    <property type="term" value="F:ADP binding"/>
    <property type="evidence" value="ECO:0007669"/>
    <property type="project" value="InterPro"/>
</dbReference>
<dbReference type="PRINTS" id="PR00364">
    <property type="entry name" value="DISEASERSIST"/>
</dbReference>
<dbReference type="STRING" id="85681.V4TYK2"/>
<dbReference type="SUPFAM" id="SSF52058">
    <property type="entry name" value="L domain-like"/>
    <property type="match status" value="1"/>
</dbReference>
<dbReference type="Gene3D" id="3.80.10.10">
    <property type="entry name" value="Ribonuclease Inhibitor"/>
    <property type="match status" value="1"/>
</dbReference>
<dbReference type="InParanoid" id="V4TYK2"/>
<dbReference type="Pfam" id="PF23559">
    <property type="entry name" value="WHD_DRP"/>
    <property type="match status" value="1"/>
</dbReference>
<dbReference type="InterPro" id="IPR058922">
    <property type="entry name" value="WHD_DRP"/>
</dbReference>
<keyword evidence="11" id="KW-1185">Reference proteome</keyword>
<keyword evidence="3" id="KW-0677">Repeat</keyword>
<keyword evidence="5" id="KW-0611">Plant defense</keyword>
<dbReference type="InterPro" id="IPR050905">
    <property type="entry name" value="Plant_NBS-LRR"/>
</dbReference>
<feature type="domain" description="Disease resistance protein At4g27190-like leucine-rich repeats" evidence="8">
    <location>
        <begin position="519"/>
        <end position="605"/>
    </location>
</feature>
<evidence type="ECO:0000256" key="1">
    <source>
        <dbReference type="ARBA" id="ARBA00008894"/>
    </source>
</evidence>
<dbReference type="Gene3D" id="1.10.10.10">
    <property type="entry name" value="Winged helix-like DNA-binding domain superfamily/Winged helix DNA-binding domain"/>
    <property type="match status" value="1"/>
</dbReference>
<dbReference type="Pfam" id="PF00931">
    <property type="entry name" value="NB-ARC"/>
    <property type="match status" value="1"/>
</dbReference>